<evidence type="ECO:0000313" key="2">
    <source>
        <dbReference type="EMBL" id="GEU34562.1"/>
    </source>
</evidence>
<comment type="caution">
    <text evidence="2">The sequence shown here is derived from an EMBL/GenBank/DDBJ whole genome shotgun (WGS) entry which is preliminary data.</text>
</comment>
<evidence type="ECO:0008006" key="3">
    <source>
        <dbReference type="Google" id="ProtNLM"/>
    </source>
</evidence>
<sequence>MARMDAMTMKMDAQYKELQSRSKQPNPDNNDDDIPMPREEEEKFMQPSIVLMFTMITVIQTEIIGVQAGETITTETTINLIMMINLTFKNN</sequence>
<accession>A0A6L2JCY8</accession>
<dbReference type="EMBL" id="BKCJ010000590">
    <property type="protein sequence ID" value="GEU34562.1"/>
    <property type="molecule type" value="Genomic_DNA"/>
</dbReference>
<evidence type="ECO:0000256" key="1">
    <source>
        <dbReference type="SAM" id="MobiDB-lite"/>
    </source>
</evidence>
<proteinExistence type="predicted"/>
<organism evidence="2">
    <name type="scientific">Tanacetum cinerariifolium</name>
    <name type="common">Dalmatian daisy</name>
    <name type="synonym">Chrysanthemum cinerariifolium</name>
    <dbReference type="NCBI Taxonomy" id="118510"/>
    <lineage>
        <taxon>Eukaryota</taxon>
        <taxon>Viridiplantae</taxon>
        <taxon>Streptophyta</taxon>
        <taxon>Embryophyta</taxon>
        <taxon>Tracheophyta</taxon>
        <taxon>Spermatophyta</taxon>
        <taxon>Magnoliopsida</taxon>
        <taxon>eudicotyledons</taxon>
        <taxon>Gunneridae</taxon>
        <taxon>Pentapetalae</taxon>
        <taxon>asterids</taxon>
        <taxon>campanulids</taxon>
        <taxon>Asterales</taxon>
        <taxon>Asteraceae</taxon>
        <taxon>Asteroideae</taxon>
        <taxon>Anthemideae</taxon>
        <taxon>Anthemidinae</taxon>
        <taxon>Tanacetum</taxon>
    </lineage>
</organism>
<reference evidence="2" key="1">
    <citation type="journal article" date="2019" name="Sci. Rep.">
        <title>Draft genome of Tanacetum cinerariifolium, the natural source of mosquito coil.</title>
        <authorList>
            <person name="Yamashiro T."/>
            <person name="Shiraishi A."/>
            <person name="Satake H."/>
            <person name="Nakayama K."/>
        </authorList>
    </citation>
    <scope>NUCLEOTIDE SEQUENCE</scope>
</reference>
<gene>
    <name evidence="2" type="ORF">Tci_006540</name>
</gene>
<dbReference type="AlphaFoldDB" id="A0A6L2JCY8"/>
<protein>
    <recommendedName>
        <fullName evidence="3">Reverse transcriptase domain-containing protein</fullName>
    </recommendedName>
</protein>
<feature type="region of interest" description="Disordered" evidence="1">
    <location>
        <begin position="13"/>
        <end position="41"/>
    </location>
</feature>
<name>A0A6L2JCY8_TANCI</name>